<keyword evidence="3" id="KW-0812">Transmembrane</keyword>
<evidence type="ECO:0000256" key="7">
    <source>
        <dbReference type="ARBA" id="ARBA00023315"/>
    </source>
</evidence>
<sequence>MSLARTVLVALVLGILTLVLMPVQMLATRFNWRLAAWLPYYWQRVARWLVGLRVVVTGAPAPPPLLLTANHISWLDITVLGSVMPLSFVAKAEVAGWPVLGTLARLQRTIFIDRTKRLQTGEATEAIARRVGNGDIMVLFAEGTTGDGNRILPFRSALIGAAGAVAGKTITVQPVAVTYTRIGGIPVGRADRPGIAWYGEMPFVAHFSRLIGRGGIDAIVSFGDPIHFTPETDRKKVAETCYRSVRDMDEVARASYAGKRERVFSQPAKDAKETEDKTPVDQAGQGGEEIVNRAS</sequence>
<evidence type="ECO:0000313" key="11">
    <source>
        <dbReference type="Proteomes" id="UP000199071"/>
    </source>
</evidence>
<evidence type="ECO:0000259" key="9">
    <source>
        <dbReference type="SMART" id="SM00563"/>
    </source>
</evidence>
<dbReference type="RefSeq" id="WP_244521355.1">
    <property type="nucleotide sequence ID" value="NZ_FMXQ01000009.1"/>
</dbReference>
<evidence type="ECO:0000313" key="10">
    <source>
        <dbReference type="EMBL" id="SDB50892.1"/>
    </source>
</evidence>
<reference evidence="10 11" key="1">
    <citation type="submission" date="2016-10" db="EMBL/GenBank/DDBJ databases">
        <authorList>
            <person name="de Groot N.N."/>
        </authorList>
    </citation>
    <scope>NUCLEOTIDE SEQUENCE [LARGE SCALE GENOMIC DNA]</scope>
    <source>
        <strain evidence="10 11">ATCC 35022</strain>
    </source>
</reference>
<keyword evidence="7 10" id="KW-0012">Acyltransferase</keyword>
<dbReference type="PANTHER" id="PTHR23063:SF52">
    <property type="entry name" value="LYSOPHOSPHATIDYLCHOLINE ACYLTRANSFERASE"/>
    <property type="match status" value="1"/>
</dbReference>
<feature type="compositionally biased region" description="Basic and acidic residues" evidence="8">
    <location>
        <begin position="258"/>
        <end position="279"/>
    </location>
</feature>
<evidence type="ECO:0000256" key="1">
    <source>
        <dbReference type="ARBA" id="ARBA00004370"/>
    </source>
</evidence>
<evidence type="ECO:0000256" key="4">
    <source>
        <dbReference type="ARBA" id="ARBA00022989"/>
    </source>
</evidence>
<dbReference type="GO" id="GO:0006629">
    <property type="term" value="P:lipid metabolic process"/>
    <property type="evidence" value="ECO:0007669"/>
    <property type="project" value="UniProtKB-KW"/>
</dbReference>
<evidence type="ECO:0000256" key="2">
    <source>
        <dbReference type="ARBA" id="ARBA00022679"/>
    </source>
</evidence>
<keyword evidence="4" id="KW-1133">Transmembrane helix</keyword>
<dbReference type="STRING" id="665467.SAMN02982931_03998"/>
<keyword evidence="5" id="KW-0443">Lipid metabolism</keyword>
<dbReference type="AlphaFoldDB" id="A0A1G6E0K3"/>
<keyword evidence="2 10" id="KW-0808">Transferase</keyword>
<keyword evidence="11" id="KW-1185">Reference proteome</keyword>
<feature type="domain" description="Phospholipid/glycerol acyltransferase" evidence="9">
    <location>
        <begin position="65"/>
        <end position="180"/>
    </location>
</feature>
<protein>
    <submittedName>
        <fullName evidence="10">1-acyl-sn-glycerol-3-phosphate acyltransferase</fullName>
    </submittedName>
</protein>
<accession>A0A1G6E0K3</accession>
<dbReference type="GO" id="GO:0016746">
    <property type="term" value="F:acyltransferase activity"/>
    <property type="evidence" value="ECO:0007669"/>
    <property type="project" value="UniProtKB-KW"/>
</dbReference>
<dbReference type="GO" id="GO:0016020">
    <property type="term" value="C:membrane"/>
    <property type="evidence" value="ECO:0007669"/>
    <property type="project" value="UniProtKB-SubCell"/>
</dbReference>
<evidence type="ECO:0000256" key="6">
    <source>
        <dbReference type="ARBA" id="ARBA00023136"/>
    </source>
</evidence>
<feature type="region of interest" description="Disordered" evidence="8">
    <location>
        <begin position="258"/>
        <end position="295"/>
    </location>
</feature>
<comment type="subcellular location">
    <subcellularLocation>
        <location evidence="1">Membrane</location>
    </subcellularLocation>
</comment>
<evidence type="ECO:0000256" key="5">
    <source>
        <dbReference type="ARBA" id="ARBA00023098"/>
    </source>
</evidence>
<dbReference type="CDD" id="cd07989">
    <property type="entry name" value="LPLAT_AGPAT-like"/>
    <property type="match status" value="1"/>
</dbReference>
<dbReference type="Pfam" id="PF01553">
    <property type="entry name" value="Acyltransferase"/>
    <property type="match status" value="1"/>
</dbReference>
<name>A0A1G6E0K3_9HYPH</name>
<dbReference type="SUPFAM" id="SSF69593">
    <property type="entry name" value="Glycerol-3-phosphate (1)-acyltransferase"/>
    <property type="match status" value="1"/>
</dbReference>
<dbReference type="EMBL" id="FMXQ01000009">
    <property type="protein sequence ID" value="SDB50892.1"/>
    <property type="molecule type" value="Genomic_DNA"/>
</dbReference>
<dbReference type="InterPro" id="IPR002123">
    <property type="entry name" value="Plipid/glycerol_acylTrfase"/>
</dbReference>
<proteinExistence type="predicted"/>
<dbReference type="Proteomes" id="UP000199071">
    <property type="component" value="Unassembled WGS sequence"/>
</dbReference>
<dbReference type="PANTHER" id="PTHR23063">
    <property type="entry name" value="PHOSPHOLIPID ACYLTRANSFERASE"/>
    <property type="match status" value="1"/>
</dbReference>
<organism evidence="10 11">
    <name type="scientific">Bauldia litoralis</name>
    <dbReference type="NCBI Taxonomy" id="665467"/>
    <lineage>
        <taxon>Bacteria</taxon>
        <taxon>Pseudomonadati</taxon>
        <taxon>Pseudomonadota</taxon>
        <taxon>Alphaproteobacteria</taxon>
        <taxon>Hyphomicrobiales</taxon>
        <taxon>Kaistiaceae</taxon>
        <taxon>Bauldia</taxon>
    </lineage>
</organism>
<keyword evidence="6" id="KW-0472">Membrane</keyword>
<gene>
    <name evidence="10" type="ORF">SAMN02982931_03998</name>
</gene>
<dbReference type="SMART" id="SM00563">
    <property type="entry name" value="PlsC"/>
    <property type="match status" value="1"/>
</dbReference>
<evidence type="ECO:0000256" key="3">
    <source>
        <dbReference type="ARBA" id="ARBA00022692"/>
    </source>
</evidence>
<evidence type="ECO:0000256" key="8">
    <source>
        <dbReference type="SAM" id="MobiDB-lite"/>
    </source>
</evidence>